<gene>
    <name evidence="2" type="ORF">ABDJ85_04370</name>
</gene>
<sequence>MTKIQGFGLGLRVEHYAAFEAGVDAAVRPDWLEIISENYMVPGGKPLWHLERIRADYPLVMHGVSMSIGSTAPLDLDYLRDLKALADRLQPGWVSDHICWTGVDHRNLHDLLPMPYTAASLDHLTPRVQQVQELLQRPLVLENVSSYVRFAADEMSEAEFVAELLRRTGAGLLLDVNNIYVSSRNHGFDASDYLDRLPAAQVRQIHLAGHEDRGDIVIDTHDHPVRDEVWALYAEAVRRFGAVPTMIERDDHIPPLPELLAELDQARAVARAALETVPA</sequence>
<dbReference type="EMBL" id="JBDPZD010000001">
    <property type="protein sequence ID" value="MEO3690691.1"/>
    <property type="molecule type" value="Genomic_DNA"/>
</dbReference>
<dbReference type="PANTHER" id="PTHR42194:SF1">
    <property type="entry name" value="UPF0276 PROTEIN HI_1600"/>
    <property type="match status" value="1"/>
</dbReference>
<dbReference type="SUPFAM" id="SSF51658">
    <property type="entry name" value="Xylose isomerase-like"/>
    <property type="match status" value="1"/>
</dbReference>
<dbReference type="NCBIfam" id="NF003818">
    <property type="entry name" value="PRK05409.1"/>
    <property type="match status" value="1"/>
</dbReference>
<dbReference type="InterPro" id="IPR036237">
    <property type="entry name" value="Xyl_isomerase-like_sf"/>
</dbReference>
<evidence type="ECO:0000313" key="3">
    <source>
        <dbReference type="Proteomes" id="UP001495147"/>
    </source>
</evidence>
<reference evidence="2 3" key="1">
    <citation type="submission" date="2024-05" db="EMBL/GenBank/DDBJ databases">
        <title>Roseateles sp. DJS-2-20 16S ribosomal RNA gene Genome sequencing and assembly.</title>
        <authorList>
            <person name="Woo H."/>
        </authorList>
    </citation>
    <scope>NUCLEOTIDE SEQUENCE [LARGE SCALE GENOMIC DNA]</scope>
    <source>
        <strain evidence="2 3">DJS-2-20</strain>
    </source>
</reference>
<keyword evidence="3" id="KW-1185">Reference proteome</keyword>
<evidence type="ECO:0000313" key="2">
    <source>
        <dbReference type="EMBL" id="MEO3690691.1"/>
    </source>
</evidence>
<accession>A0ABV0FZD0</accession>
<protein>
    <recommendedName>
        <fullName evidence="1">UPF0276 protein ABDJ85_04370</fullName>
    </recommendedName>
</protein>
<dbReference type="Proteomes" id="UP001495147">
    <property type="component" value="Unassembled WGS sequence"/>
</dbReference>
<name>A0ABV0FZD0_9BURK</name>
<dbReference type="Pfam" id="PF05114">
    <property type="entry name" value="MbnB_TglH_ChrH"/>
    <property type="match status" value="1"/>
</dbReference>
<dbReference type="HAMAP" id="MF_00697">
    <property type="entry name" value="UPF0276"/>
    <property type="match status" value="1"/>
</dbReference>
<organism evidence="2 3">
    <name type="scientific">Roseateles paludis</name>
    <dbReference type="NCBI Taxonomy" id="3145238"/>
    <lineage>
        <taxon>Bacteria</taxon>
        <taxon>Pseudomonadati</taxon>
        <taxon>Pseudomonadota</taxon>
        <taxon>Betaproteobacteria</taxon>
        <taxon>Burkholderiales</taxon>
        <taxon>Sphaerotilaceae</taxon>
        <taxon>Roseateles</taxon>
    </lineage>
</organism>
<comment type="similarity">
    <text evidence="1">Belongs to the UPF0276 family.</text>
</comment>
<dbReference type="PANTHER" id="PTHR42194">
    <property type="entry name" value="UPF0276 PROTEIN HI_1600"/>
    <property type="match status" value="1"/>
</dbReference>
<dbReference type="Gene3D" id="3.20.20.150">
    <property type="entry name" value="Divalent-metal-dependent TIM barrel enzymes"/>
    <property type="match status" value="1"/>
</dbReference>
<evidence type="ECO:0000256" key="1">
    <source>
        <dbReference type="HAMAP-Rule" id="MF_00697"/>
    </source>
</evidence>
<dbReference type="InterPro" id="IPR007801">
    <property type="entry name" value="MbnB/TglH/ChrH"/>
</dbReference>
<proteinExistence type="inferred from homology"/>
<comment type="caution">
    <text evidence="2">The sequence shown here is derived from an EMBL/GenBank/DDBJ whole genome shotgun (WGS) entry which is preliminary data.</text>
</comment>
<dbReference type="RefSeq" id="WP_347703514.1">
    <property type="nucleotide sequence ID" value="NZ_JBDPZD010000001.1"/>
</dbReference>